<comment type="domain">
    <text evidence="15">The N-terminal DNA-binding domain is a ssDNA-dependent ATPase and has ATP-dependent 3'-5' helicase function. This domain interacts with RecC.</text>
</comment>
<keyword evidence="12 15" id="KW-0413">Isomerase</keyword>
<dbReference type="GO" id="GO:0003677">
    <property type="term" value="F:DNA binding"/>
    <property type="evidence" value="ECO:0007669"/>
    <property type="project" value="UniProtKB-UniRule"/>
</dbReference>
<dbReference type="InterPro" id="IPR027417">
    <property type="entry name" value="P-loop_NTPase"/>
</dbReference>
<comment type="similarity">
    <text evidence="15">Belongs to the helicase family. UvrD subfamily.</text>
</comment>
<feature type="binding site" evidence="15">
    <location>
        <position position="1088"/>
    </location>
    <ligand>
        <name>Mg(2+)</name>
        <dbReference type="ChEBI" id="CHEBI:18420"/>
    </ligand>
</feature>
<dbReference type="PANTHER" id="PTHR11070">
    <property type="entry name" value="UVRD / RECB / PCRA DNA HELICASE FAMILY MEMBER"/>
    <property type="match status" value="1"/>
</dbReference>
<evidence type="ECO:0000256" key="16">
    <source>
        <dbReference type="PROSITE-ProRule" id="PRU00560"/>
    </source>
</evidence>
<evidence type="ECO:0000256" key="1">
    <source>
        <dbReference type="ARBA" id="ARBA00022722"/>
    </source>
</evidence>
<dbReference type="PROSITE" id="PS51198">
    <property type="entry name" value="UVRD_HELICASE_ATP_BIND"/>
    <property type="match status" value="1"/>
</dbReference>
<dbReference type="GO" id="GO:0008854">
    <property type="term" value="F:exodeoxyribonuclease V activity"/>
    <property type="evidence" value="ECO:0007669"/>
    <property type="project" value="UniProtKB-EC"/>
</dbReference>
<evidence type="ECO:0000256" key="4">
    <source>
        <dbReference type="ARBA" id="ARBA00022763"/>
    </source>
</evidence>
<dbReference type="SUPFAM" id="SSF52540">
    <property type="entry name" value="P-loop containing nucleoside triphosphate hydrolases"/>
    <property type="match status" value="1"/>
</dbReference>
<evidence type="ECO:0000256" key="15">
    <source>
        <dbReference type="HAMAP-Rule" id="MF_01485"/>
    </source>
</evidence>
<organism evidence="19 20">
    <name type="scientific">Candidatus Erwinia haradaeae</name>
    <dbReference type="NCBI Taxonomy" id="1922217"/>
    <lineage>
        <taxon>Bacteria</taxon>
        <taxon>Pseudomonadati</taxon>
        <taxon>Pseudomonadota</taxon>
        <taxon>Gammaproteobacteria</taxon>
        <taxon>Enterobacterales</taxon>
        <taxon>Erwiniaceae</taxon>
        <taxon>Erwinia</taxon>
    </lineage>
</organism>
<evidence type="ECO:0000256" key="3">
    <source>
        <dbReference type="ARBA" id="ARBA00022741"/>
    </source>
</evidence>
<dbReference type="GO" id="GO:0000724">
    <property type="term" value="P:double-strand break repair via homologous recombination"/>
    <property type="evidence" value="ECO:0007669"/>
    <property type="project" value="UniProtKB-UniRule"/>
</dbReference>
<dbReference type="EMBL" id="LR217715">
    <property type="protein sequence ID" value="VFP83118.1"/>
    <property type="molecule type" value="Genomic_DNA"/>
</dbReference>
<dbReference type="HAMAP" id="MF_01485">
    <property type="entry name" value="RecB"/>
    <property type="match status" value="1"/>
</dbReference>
<feature type="region of interest" description="Nuclease activity, interacts with RecD and RecA" evidence="15">
    <location>
        <begin position="901"/>
        <end position="1184"/>
    </location>
</feature>
<comment type="miscellaneous">
    <text evidence="15">In the RecBCD complex, RecB has a slow 3'-5' helicase, an exonuclease activity and loads RecA onto ssDNA, RecD has a fast 5'-3' helicase activity, while RecC stimulates the ATPase and processivity of the RecB helicase and contributes to recognition of the Chi site.</text>
</comment>
<accession>A0A451D9W6</accession>
<dbReference type="GO" id="GO:0005524">
    <property type="term" value="F:ATP binding"/>
    <property type="evidence" value="ECO:0007669"/>
    <property type="project" value="UniProtKB-UniRule"/>
</dbReference>
<dbReference type="InterPro" id="IPR014017">
    <property type="entry name" value="DNA_helicase_UvrD-like_C"/>
</dbReference>
<evidence type="ECO:0000256" key="14">
    <source>
        <dbReference type="ARBA" id="ARBA00048988"/>
    </source>
</evidence>
<dbReference type="PANTHER" id="PTHR11070:SF23">
    <property type="entry name" value="RECBCD ENZYME SUBUNIT RECB"/>
    <property type="match status" value="1"/>
</dbReference>
<dbReference type="InterPro" id="IPR000212">
    <property type="entry name" value="DNA_helicase_UvrD/REP"/>
</dbReference>
<evidence type="ECO:0000256" key="11">
    <source>
        <dbReference type="ARBA" id="ARBA00023204"/>
    </source>
</evidence>
<reference evidence="19 20" key="1">
    <citation type="submission" date="2019-02" db="EMBL/GenBank/DDBJ databases">
        <authorList>
            <person name="Manzano-Marin A."/>
            <person name="Manzano-Marin A."/>
        </authorList>
    </citation>
    <scope>NUCLEOTIDE SEQUENCE [LARGE SCALE GENOMIC DNA]</scope>
    <source>
        <strain evidence="19 20">ErCikochiana</strain>
    </source>
</reference>
<dbReference type="RefSeq" id="WP_157988498.1">
    <property type="nucleotide sequence ID" value="NZ_LR217715.1"/>
</dbReference>
<evidence type="ECO:0000256" key="13">
    <source>
        <dbReference type="ARBA" id="ARBA00034617"/>
    </source>
</evidence>
<dbReference type="CDD" id="cd22352">
    <property type="entry name" value="RecB_C-like"/>
    <property type="match status" value="1"/>
</dbReference>
<evidence type="ECO:0000256" key="10">
    <source>
        <dbReference type="ARBA" id="ARBA00023125"/>
    </source>
</evidence>
<dbReference type="EC" id="3.1.11.5" evidence="15"/>
<comment type="subunit">
    <text evidence="15">Heterotrimer of RecB, RecC and RecD. All subunits contribute to DNA-binding. Interacts with RecA.</text>
</comment>
<dbReference type="Gene3D" id="3.40.50.300">
    <property type="entry name" value="P-loop containing nucleotide triphosphate hydrolases"/>
    <property type="match status" value="2"/>
</dbReference>
<evidence type="ECO:0000259" key="18">
    <source>
        <dbReference type="PROSITE" id="PS51217"/>
    </source>
</evidence>
<dbReference type="GO" id="GO:0043138">
    <property type="term" value="F:3'-5' DNA helicase activity"/>
    <property type="evidence" value="ECO:0007669"/>
    <property type="project" value="UniProtKB-UniRule"/>
</dbReference>
<dbReference type="AlphaFoldDB" id="A0A451D9W6"/>
<keyword evidence="8 15" id="KW-0067">ATP-binding</keyword>
<dbReference type="Gene3D" id="1.10.486.10">
    <property type="entry name" value="PCRA, domain 4"/>
    <property type="match status" value="1"/>
</dbReference>
<keyword evidence="11 15" id="KW-0234">DNA repair</keyword>
<evidence type="ECO:0000256" key="7">
    <source>
        <dbReference type="ARBA" id="ARBA00022839"/>
    </source>
</evidence>
<keyword evidence="9 15" id="KW-0460">Magnesium</keyword>
<dbReference type="Pfam" id="PF13361">
    <property type="entry name" value="UvrD_C"/>
    <property type="match status" value="1"/>
</dbReference>
<keyword evidence="7 15" id="KW-0269">Exonuclease</keyword>
<comment type="function">
    <text evidence="15">A helicase/nuclease that prepares dsDNA breaks (DSB) for recombinational DNA repair. Binds to DSBs and unwinds DNA via a highly rapid and processive ATP-dependent bidirectional helicase activity. Unwinds dsDNA until it encounters a Chi (crossover hotspot instigator) sequence from the 3' direction. Cuts ssDNA a few nucleotides 3' to the Chi site. The properties and activities of the enzyme are changed at Chi. The Chi-altered holoenzyme produces a long 3'-ssDNA overhang and facilitates RecA-binding to the ssDNA for homologous DNA recombination and repair. Holoenzyme degrades any linearized DNA that is unable to undergo homologous recombination. In the holoenzyme this subunit contributes ATPase, 3'-5' helicase, exonuclease activity and loads RecA onto ssDNA.</text>
</comment>
<dbReference type="InterPro" id="IPR004586">
    <property type="entry name" value="RecB"/>
</dbReference>
<evidence type="ECO:0000256" key="12">
    <source>
        <dbReference type="ARBA" id="ARBA00023235"/>
    </source>
</evidence>
<keyword evidence="2 15" id="KW-0479">Metal-binding</keyword>
<feature type="binding site" evidence="16">
    <location>
        <begin position="23"/>
        <end position="30"/>
    </location>
    <ligand>
        <name>ATP</name>
        <dbReference type="ChEBI" id="CHEBI:30616"/>
    </ligand>
</feature>
<evidence type="ECO:0000313" key="19">
    <source>
        <dbReference type="EMBL" id="VFP83118.1"/>
    </source>
</evidence>
<dbReference type="GO" id="GO:0009338">
    <property type="term" value="C:exodeoxyribonuclease V complex"/>
    <property type="evidence" value="ECO:0007669"/>
    <property type="project" value="TreeGrafter"/>
</dbReference>
<comment type="catalytic activity">
    <reaction evidence="15">
        <text>Exonucleolytic cleavage (in the presence of ATP) in either 5'- to 3'- or 3'- to 5'-direction to yield 5'-phosphooligonucleotides.</text>
        <dbReference type="EC" id="3.1.11.5"/>
    </reaction>
</comment>
<dbReference type="Gene3D" id="3.90.320.10">
    <property type="match status" value="1"/>
</dbReference>
<feature type="domain" description="UvrD-like helicase ATP-binding" evidence="17">
    <location>
        <begin position="2"/>
        <end position="448"/>
    </location>
</feature>
<name>A0A451D9W6_9GAMM</name>
<evidence type="ECO:0000256" key="8">
    <source>
        <dbReference type="ARBA" id="ARBA00022840"/>
    </source>
</evidence>
<dbReference type="SUPFAM" id="SSF52980">
    <property type="entry name" value="Restriction endonuclease-like"/>
    <property type="match status" value="1"/>
</dbReference>
<comment type="catalytic activity">
    <reaction evidence="13 15">
        <text>Couples ATP hydrolysis with the unwinding of duplex DNA by translocating in the 3'-5' direction.</text>
        <dbReference type="EC" id="5.6.2.4"/>
    </reaction>
</comment>
<dbReference type="GO" id="GO:0005829">
    <property type="term" value="C:cytosol"/>
    <property type="evidence" value="ECO:0007669"/>
    <property type="project" value="TreeGrafter"/>
</dbReference>
<dbReference type="EC" id="5.6.2.4" evidence="15"/>
<keyword evidence="3 15" id="KW-0547">Nucleotide-binding</keyword>
<dbReference type="Pfam" id="PF00580">
    <property type="entry name" value="UvrD-helicase"/>
    <property type="match status" value="1"/>
</dbReference>
<sequence length="1184" mass="136406">MQDVVSSFMPLTLPLWGDVLIEASAGTGKTFTIGLLYLRLLLGLGGKSDFIRRLSIKEILVVTFTEAATAELRARIRLNIQELRIACVRGETHNPVLAVLMSEISDIPQAISYLLIAERNMNDAVICTIHSFCQRMLKSKAFEAGVLFQHAFIEDETILQYRGTVDFWRRNLYLLPLPIARIIRKIWLGPDQLFQTLSPFLCQEELFIKDKIHNNDTIEQRHEKIITRINMLKKMWLDTNNVCELIEKSGISRRTYNSKNLPAWLYNITQWALSETLDYVIAKDLVRFSQNILIDKTTQGEPPYHPLFEQIEFFLSNQLSLRHLIISHGLQSIRAYVQKEKNAQSQMGFYDLLKLMNTALKKPAGEIFAASIRQSHPVVFIDEFQDTDLQQYCIFRTLYYRKPNTALLLVGDPKQAIYSFRGANIFTYIKARAEIKKHYTLDINQRSSASMVNAINHLFIHHSNPFLFTEIPFIPVKSAKTNHDMYFSLNDIKQPALTFFFQSGHRVNLNDYQAFMAKQCAVEISHWLSLGKNNAAILGKNTIQHPVKISDITVLVRNKHEAELIRKALEILNIPSAYISNRESVFTTLAAREMLLLLKALLTPEKESVFLSCLITNIFGMKVSVLETVKNNAAMQNALIEEFMNYQHYWKTHGVLPMLRKLIKNRKLEATLLSFTHGERYLTDLLHIGEILQVHAGNFDNHNALVRWLSKKIQKEDTTISNQRLRAEHNYNLIKIITIHKSKGLQYPLVWIPFAVSFVQARHAIYHDDKTFTTLLDLDATPNSMMLADKERLAEDVRLLYVALTRSVFHCSVGIAPLSLSIRKNTIQTDIHQSALGYLIQKGRIMDVDSLLSALTVFNTDATKVIISSEGEGCPWTDLNTQPIATTTLRDSPVLQTLEDYWRVTSYSDLHQKSSLCPLTLKDASPLRSLNLRLPDPVEKNQQISSVSLTPHTFPRGVRSGLFLHKLLETLDVNLLLNESWVDKQLMLQGFKKDWGPMILHWVNNILNTPLNNTGVSLFQIPRQDKRVEMQFYLPISPLMTAEKLNRIIRQDPLSATCAPLRFHQVRGMLQGFIDLVFFWNGKYYIVDYKSNWLGQESGCYTQAAMMRAIQEHRYDLQYQFYMLALHRYLRHRLVHYNYERHVGGILYLFLRGIDNTNHSYGIYQILLDLSFINALDQLFSHEV</sequence>
<gene>
    <name evidence="15 19" type="primary">recB</name>
    <name evidence="19" type="ORF">ERCIKOCA2762_359</name>
</gene>
<protein>
    <recommendedName>
        <fullName evidence="15">RecBCD enzyme subunit RecB</fullName>
        <ecNumber evidence="15">3.1.11.5</ecNumber>
        <ecNumber evidence="15">5.6.2.4</ecNumber>
    </recommendedName>
    <alternativeName>
        <fullName evidence="15">DNA 3'-5' helicase subunit RecB</fullName>
    </alternativeName>
    <alternativeName>
        <fullName evidence="15">Exonuclease V subunit RecB</fullName>
        <shortName evidence="15">ExoV subunit RecB</shortName>
    </alternativeName>
    <alternativeName>
        <fullName evidence="15">Helicase/nuclease RecBCD subunit RecB</fullName>
    </alternativeName>
</protein>
<keyword evidence="6 15" id="KW-0347">Helicase</keyword>
<dbReference type="OrthoDB" id="9810135at2"/>
<feature type="domain" description="UvrD-like helicase C-terminal" evidence="18">
    <location>
        <begin position="449"/>
        <end position="744"/>
    </location>
</feature>
<comment type="catalytic activity">
    <reaction evidence="14 15">
        <text>ATP + H2O = ADP + phosphate + H(+)</text>
        <dbReference type="Rhea" id="RHEA:13065"/>
        <dbReference type="ChEBI" id="CHEBI:15377"/>
        <dbReference type="ChEBI" id="CHEBI:15378"/>
        <dbReference type="ChEBI" id="CHEBI:30616"/>
        <dbReference type="ChEBI" id="CHEBI:43474"/>
        <dbReference type="ChEBI" id="CHEBI:456216"/>
        <dbReference type="EC" id="5.6.2.4"/>
    </reaction>
</comment>
<comment type="cofactor">
    <cofactor evidence="15">
        <name>Mg(2+)</name>
        <dbReference type="ChEBI" id="CHEBI:18420"/>
    </cofactor>
    <text evidence="15">Binds 1 Mg(2+) ion per subunit.</text>
</comment>
<evidence type="ECO:0000256" key="6">
    <source>
        <dbReference type="ARBA" id="ARBA00022806"/>
    </source>
</evidence>
<evidence type="ECO:0000256" key="9">
    <source>
        <dbReference type="ARBA" id="ARBA00022842"/>
    </source>
</evidence>
<dbReference type="InterPro" id="IPR011335">
    <property type="entry name" value="Restrct_endonuc-II-like"/>
</dbReference>
<comment type="domain">
    <text evidence="15">The C-terminal domain has nuclease activity and interacts with RecD. It interacts with RecA, facilitating its loading onto ssDNA.</text>
</comment>
<feature type="region of interest" description="DNA-binding and helicase activity, interacts with RecC" evidence="15">
    <location>
        <begin position="1"/>
        <end position="852"/>
    </location>
</feature>
<dbReference type="InterPro" id="IPR014016">
    <property type="entry name" value="UvrD-like_ATP-bd"/>
</dbReference>
<keyword evidence="1 15" id="KW-0540">Nuclease</keyword>
<keyword evidence="5 15" id="KW-0378">Hydrolase</keyword>
<evidence type="ECO:0000256" key="5">
    <source>
        <dbReference type="ARBA" id="ARBA00022801"/>
    </source>
</evidence>
<evidence type="ECO:0000256" key="2">
    <source>
        <dbReference type="ARBA" id="ARBA00022723"/>
    </source>
</evidence>
<evidence type="ECO:0000313" key="20">
    <source>
        <dbReference type="Proteomes" id="UP000294368"/>
    </source>
</evidence>
<dbReference type="GO" id="GO:0016887">
    <property type="term" value="F:ATP hydrolysis activity"/>
    <property type="evidence" value="ECO:0007669"/>
    <property type="project" value="RHEA"/>
</dbReference>
<dbReference type="Gene3D" id="1.10.3170.10">
    <property type="entry name" value="Recbcd, chain B, domain 2"/>
    <property type="match status" value="1"/>
</dbReference>
<keyword evidence="10 15" id="KW-0238">DNA-binding</keyword>
<dbReference type="InterPro" id="IPR011604">
    <property type="entry name" value="PDDEXK-like_dom_sf"/>
</dbReference>
<dbReference type="Proteomes" id="UP000294368">
    <property type="component" value="Chromosome"/>
</dbReference>
<dbReference type="GO" id="GO:0000287">
    <property type="term" value="F:magnesium ion binding"/>
    <property type="evidence" value="ECO:0007669"/>
    <property type="project" value="UniProtKB-UniRule"/>
</dbReference>
<dbReference type="NCBIfam" id="TIGR00609">
    <property type="entry name" value="recB"/>
    <property type="match status" value="1"/>
</dbReference>
<evidence type="ECO:0000259" key="17">
    <source>
        <dbReference type="PROSITE" id="PS51198"/>
    </source>
</evidence>
<feature type="active site" description="For nuclease activity" evidence="15">
    <location>
        <position position="1088"/>
    </location>
</feature>
<feature type="binding site" evidence="15">
    <location>
        <position position="1075"/>
    </location>
    <ligand>
        <name>Mg(2+)</name>
        <dbReference type="ChEBI" id="CHEBI:18420"/>
    </ligand>
</feature>
<dbReference type="PROSITE" id="PS51217">
    <property type="entry name" value="UVRD_HELICASE_CTER"/>
    <property type="match status" value="1"/>
</dbReference>
<feature type="binding site" evidence="15">
    <location>
        <position position="965"/>
    </location>
    <ligand>
        <name>Mg(2+)</name>
        <dbReference type="ChEBI" id="CHEBI:18420"/>
    </ligand>
</feature>
<keyword evidence="4 15" id="KW-0227">DNA damage</keyword>
<proteinExistence type="inferred from homology"/>